<evidence type="ECO:0000256" key="13">
    <source>
        <dbReference type="RuleBase" id="RU000590"/>
    </source>
</evidence>
<gene>
    <name evidence="15" type="ORF">CWI83_09990</name>
</gene>
<dbReference type="OrthoDB" id="9806388at2"/>
<evidence type="ECO:0000313" key="15">
    <source>
        <dbReference type="EMBL" id="RUO75696.1"/>
    </source>
</evidence>
<dbReference type="PANTHER" id="PTHR43226">
    <property type="entry name" value="XAA-PRO AMINOPEPTIDASE 3"/>
    <property type="match status" value="1"/>
</dbReference>
<dbReference type="GO" id="GO:0030145">
    <property type="term" value="F:manganese ion binding"/>
    <property type="evidence" value="ECO:0007669"/>
    <property type="project" value="InterPro"/>
</dbReference>
<dbReference type="GO" id="GO:0005829">
    <property type="term" value="C:cytosol"/>
    <property type="evidence" value="ECO:0007669"/>
    <property type="project" value="TreeGrafter"/>
</dbReference>
<evidence type="ECO:0000313" key="16">
    <source>
        <dbReference type="Proteomes" id="UP000288279"/>
    </source>
</evidence>
<dbReference type="CDD" id="cd01087">
    <property type="entry name" value="Prolidase"/>
    <property type="match status" value="1"/>
</dbReference>
<dbReference type="SUPFAM" id="SSF53092">
    <property type="entry name" value="Creatinase/prolidase N-terminal domain"/>
    <property type="match status" value="1"/>
</dbReference>
<comment type="cofactor">
    <cofactor evidence="2">
        <name>Mn(2+)</name>
        <dbReference type="ChEBI" id="CHEBI:29035"/>
    </cofactor>
</comment>
<evidence type="ECO:0000256" key="9">
    <source>
        <dbReference type="ARBA" id="ARBA00023211"/>
    </source>
</evidence>
<dbReference type="Gene3D" id="3.40.350.10">
    <property type="entry name" value="Creatinase/prolidase N-terminal domain"/>
    <property type="match status" value="1"/>
</dbReference>
<evidence type="ECO:0000256" key="10">
    <source>
        <dbReference type="ARBA" id="ARBA00069363"/>
    </source>
</evidence>
<evidence type="ECO:0000256" key="11">
    <source>
        <dbReference type="ARBA" id="ARBA00075356"/>
    </source>
</evidence>
<comment type="catalytic activity">
    <reaction evidence="1">
        <text>Release of any N-terminal amino acid, including proline, that is linked to proline, even from a dipeptide or tripeptide.</text>
        <dbReference type="EC" id="3.4.11.9"/>
    </reaction>
</comment>
<evidence type="ECO:0000256" key="8">
    <source>
        <dbReference type="ARBA" id="ARBA00023049"/>
    </source>
</evidence>
<evidence type="ECO:0000256" key="6">
    <source>
        <dbReference type="ARBA" id="ARBA00022723"/>
    </source>
</evidence>
<dbReference type="GO" id="GO:0070006">
    <property type="term" value="F:metalloaminopeptidase activity"/>
    <property type="evidence" value="ECO:0007669"/>
    <property type="project" value="InterPro"/>
</dbReference>
<dbReference type="FunFam" id="3.90.230.10:FF:000002">
    <property type="entry name" value="Xaa-Pro aminopeptidase 3"/>
    <property type="match status" value="1"/>
</dbReference>
<dbReference type="Gene3D" id="3.90.230.10">
    <property type="entry name" value="Creatinase/methionine aminopeptidase superfamily"/>
    <property type="match status" value="1"/>
</dbReference>
<proteinExistence type="inferred from homology"/>
<dbReference type="Pfam" id="PF05195">
    <property type="entry name" value="AMP_N"/>
    <property type="match status" value="1"/>
</dbReference>
<dbReference type="InterPro" id="IPR052433">
    <property type="entry name" value="X-Pro_dipept-like"/>
</dbReference>
<keyword evidence="9" id="KW-0464">Manganese</keyword>
<dbReference type="Pfam" id="PF00557">
    <property type="entry name" value="Peptidase_M24"/>
    <property type="match status" value="1"/>
</dbReference>
<dbReference type="SMART" id="SM01011">
    <property type="entry name" value="AMP_N"/>
    <property type="match status" value="1"/>
</dbReference>
<evidence type="ECO:0000256" key="3">
    <source>
        <dbReference type="ARBA" id="ARBA00008766"/>
    </source>
</evidence>
<keyword evidence="8" id="KW-0482">Metalloprotease</keyword>
<evidence type="ECO:0000256" key="4">
    <source>
        <dbReference type="ARBA" id="ARBA00012574"/>
    </source>
</evidence>
<dbReference type="InterPro" id="IPR001131">
    <property type="entry name" value="Peptidase_M24B_aminopep-P_CS"/>
</dbReference>
<dbReference type="InterPro" id="IPR007865">
    <property type="entry name" value="Aminopep_P_N"/>
</dbReference>
<dbReference type="RefSeq" id="WP_126828589.1">
    <property type="nucleotide sequence ID" value="NZ_PIQG01000005.1"/>
</dbReference>
<evidence type="ECO:0000256" key="12">
    <source>
        <dbReference type="ARBA" id="ARBA00081411"/>
    </source>
</evidence>
<keyword evidence="16" id="KW-1185">Reference proteome</keyword>
<dbReference type="InterPro" id="IPR029149">
    <property type="entry name" value="Creatin/AminoP/Spt16_N"/>
</dbReference>
<dbReference type="SUPFAM" id="SSF55920">
    <property type="entry name" value="Creatinase/aminopeptidase"/>
    <property type="match status" value="1"/>
</dbReference>
<evidence type="ECO:0000256" key="7">
    <source>
        <dbReference type="ARBA" id="ARBA00022801"/>
    </source>
</evidence>
<reference evidence="15 16" key="1">
    <citation type="journal article" date="2011" name="Front. Microbiol.">
        <title>Genomic signatures of strain selection and enhancement in Bacillus atrophaeus var. globigii, a historical biowarfare simulant.</title>
        <authorList>
            <person name="Gibbons H.S."/>
            <person name="Broomall S.M."/>
            <person name="McNew L.A."/>
            <person name="Daligault H."/>
            <person name="Chapman C."/>
            <person name="Bruce D."/>
            <person name="Karavis M."/>
            <person name="Krepps M."/>
            <person name="McGregor P.A."/>
            <person name="Hong C."/>
            <person name="Park K.H."/>
            <person name="Akmal A."/>
            <person name="Feldman A."/>
            <person name="Lin J.S."/>
            <person name="Chang W.E."/>
            <person name="Higgs B.W."/>
            <person name="Demirev P."/>
            <person name="Lindquist J."/>
            <person name="Liem A."/>
            <person name="Fochler E."/>
            <person name="Read T.D."/>
            <person name="Tapia R."/>
            <person name="Johnson S."/>
            <person name="Bishop-Lilly K.A."/>
            <person name="Detter C."/>
            <person name="Han C."/>
            <person name="Sozhamannan S."/>
            <person name="Rosenzweig C.N."/>
            <person name="Skowronski E.W."/>
        </authorList>
    </citation>
    <scope>NUCLEOTIDE SEQUENCE [LARGE SCALE GENOMIC DNA]</scope>
    <source>
        <strain evidence="15 16">PIT1</strain>
    </source>
</reference>
<feature type="domain" description="Aminopeptidase P N-terminal" evidence="14">
    <location>
        <begin position="1"/>
        <end position="134"/>
    </location>
</feature>
<accession>A0A432ZCM8</accession>
<protein>
    <recommendedName>
        <fullName evidence="10">Xaa-Pro aminopeptidase</fullName>
        <ecNumber evidence="4">3.4.11.9</ecNumber>
    </recommendedName>
    <alternativeName>
        <fullName evidence="11">Aminopeptidase P II</fullName>
    </alternativeName>
    <alternativeName>
        <fullName evidence="12">X-Pro aminopeptidase</fullName>
    </alternativeName>
</protein>
<dbReference type="InterPro" id="IPR036005">
    <property type="entry name" value="Creatinase/aminopeptidase-like"/>
</dbReference>
<name>A0A432ZCM8_9GAMM</name>
<keyword evidence="6 13" id="KW-0479">Metal-binding</keyword>
<dbReference type="PANTHER" id="PTHR43226:SF4">
    <property type="entry name" value="XAA-PRO AMINOPEPTIDASE 3"/>
    <property type="match status" value="1"/>
</dbReference>
<dbReference type="AlphaFoldDB" id="A0A432ZCM8"/>
<evidence type="ECO:0000256" key="2">
    <source>
        <dbReference type="ARBA" id="ARBA00001936"/>
    </source>
</evidence>
<dbReference type="InterPro" id="IPR000994">
    <property type="entry name" value="Pept_M24"/>
</dbReference>
<evidence type="ECO:0000256" key="1">
    <source>
        <dbReference type="ARBA" id="ARBA00001424"/>
    </source>
</evidence>
<evidence type="ECO:0000259" key="14">
    <source>
        <dbReference type="SMART" id="SM01011"/>
    </source>
</evidence>
<keyword evidence="5" id="KW-0645">Protease</keyword>
<evidence type="ECO:0000256" key="5">
    <source>
        <dbReference type="ARBA" id="ARBA00022670"/>
    </source>
</evidence>
<dbReference type="EC" id="3.4.11.9" evidence="4"/>
<comment type="similarity">
    <text evidence="3 13">Belongs to the peptidase M24B family.</text>
</comment>
<sequence>MKIYQQRRQRLLDYLAQQAEPAVAVIASAALVTRSHDTEYPFRQNSNFYYLTGFNEPNALLILAPHLDQPVQLLCQPSDPAAEVWHGRRLGIEAAKQDLGVDMAASIEHQNSYLKDALSGIHTVFSLHQDNHCQSLLKTVSEQLRAEQRKQRLVPTQFQDLHSYFAAARLIKDEHELALMRTAAAISVAAHKRAMTVAQPGRYEYQVAATLEYEFALAGALHPAYGTICGSGENACILHYTENTKQLQDGELLLIDAGAEYQGYAADITRTFPVNGRFTGEQRALYEVVLAAQHAALAEAKVGSDLIQAYNAAARVITEGLIDLKILHGSLVEHLERQSYRRFFIHGLGHWLGLDVHDDCTYQEQGEQIKFAPNMVLTVEPGIYIPASMTDVNERWHNIGIRIEDDIVITPSGHENLTADVPKTVEEIEQWIQNSRK</sequence>
<dbReference type="GO" id="GO:0006508">
    <property type="term" value="P:proteolysis"/>
    <property type="evidence" value="ECO:0007669"/>
    <property type="project" value="UniProtKB-KW"/>
</dbReference>
<comment type="caution">
    <text evidence="15">The sequence shown here is derived from an EMBL/GenBank/DDBJ whole genome shotgun (WGS) entry which is preliminary data.</text>
</comment>
<dbReference type="PROSITE" id="PS00491">
    <property type="entry name" value="PROLINE_PEPTIDASE"/>
    <property type="match status" value="1"/>
</dbReference>
<keyword evidence="15" id="KW-0031">Aminopeptidase</keyword>
<organism evidence="15 16">
    <name type="scientific">Pseudidiomarina taiwanensis</name>
    <dbReference type="NCBI Taxonomy" id="337250"/>
    <lineage>
        <taxon>Bacteria</taxon>
        <taxon>Pseudomonadati</taxon>
        <taxon>Pseudomonadota</taxon>
        <taxon>Gammaproteobacteria</taxon>
        <taxon>Alteromonadales</taxon>
        <taxon>Idiomarinaceae</taxon>
        <taxon>Pseudidiomarina</taxon>
    </lineage>
</organism>
<dbReference type="Proteomes" id="UP000288279">
    <property type="component" value="Unassembled WGS sequence"/>
</dbReference>
<keyword evidence="7" id="KW-0378">Hydrolase</keyword>
<dbReference type="EMBL" id="PIQG01000005">
    <property type="protein sequence ID" value="RUO75696.1"/>
    <property type="molecule type" value="Genomic_DNA"/>
</dbReference>